<organism evidence="3 4">
    <name type="scientific">Cryptolaemus montrouzieri</name>
    <dbReference type="NCBI Taxonomy" id="559131"/>
    <lineage>
        <taxon>Eukaryota</taxon>
        <taxon>Metazoa</taxon>
        <taxon>Ecdysozoa</taxon>
        <taxon>Arthropoda</taxon>
        <taxon>Hexapoda</taxon>
        <taxon>Insecta</taxon>
        <taxon>Pterygota</taxon>
        <taxon>Neoptera</taxon>
        <taxon>Endopterygota</taxon>
        <taxon>Coleoptera</taxon>
        <taxon>Polyphaga</taxon>
        <taxon>Cucujiformia</taxon>
        <taxon>Coccinelloidea</taxon>
        <taxon>Coccinellidae</taxon>
        <taxon>Scymninae</taxon>
        <taxon>Scymnini</taxon>
        <taxon>Cryptolaemus</taxon>
    </lineage>
</organism>
<dbReference type="AlphaFoldDB" id="A0ABD2P638"/>
<reference evidence="3 4" key="1">
    <citation type="journal article" date="2021" name="BMC Biol.">
        <title>Horizontally acquired antibacterial genes associated with adaptive radiation of ladybird beetles.</title>
        <authorList>
            <person name="Li H.S."/>
            <person name="Tang X.F."/>
            <person name="Huang Y.H."/>
            <person name="Xu Z.Y."/>
            <person name="Chen M.L."/>
            <person name="Du X.Y."/>
            <person name="Qiu B.Y."/>
            <person name="Chen P.T."/>
            <person name="Zhang W."/>
            <person name="Slipinski A."/>
            <person name="Escalona H.E."/>
            <person name="Waterhouse R.M."/>
            <person name="Zwick A."/>
            <person name="Pang H."/>
        </authorList>
    </citation>
    <scope>NUCLEOTIDE SEQUENCE [LARGE SCALE GENOMIC DNA]</scope>
    <source>
        <strain evidence="3">SYSU2018</strain>
    </source>
</reference>
<feature type="transmembrane region" description="Helical" evidence="2">
    <location>
        <begin position="137"/>
        <end position="163"/>
    </location>
</feature>
<sequence>MNWFKKKSSSKTGEEMEVNEESTTATIHVTSEENDESSDTNHMSLRSGFKFVENNIEEDIRVLKAGGEKCITTIENTAETVGDKVDDIKTEVEDSVNAVRNGVKHVKKLMRMCQNVYDIAFTYKVYLEDGSILESTLALVIWLFVCYIFEIWMIPAGLLILFIRNYVLTHILKIKVTDDTSQEDEDSSFKQKIEVIKEIICGVKSILGIAEEVLDRLFKVIDIQEFHLFWLAVTIQVVGTLILMFIPINFLLMFWGISLYLKRFLIHHETSTNQKGESDVGNDNADATLKSDEESETIMNLNLNIGEKNKFGKVGFKTD</sequence>
<evidence type="ECO:0000256" key="2">
    <source>
        <dbReference type="SAM" id="Phobius"/>
    </source>
</evidence>
<protein>
    <recommendedName>
        <fullName evidence="5">Reticulon-like protein</fullName>
    </recommendedName>
</protein>
<gene>
    <name evidence="3" type="ORF">HHI36_000873</name>
</gene>
<feature type="transmembrane region" description="Helical" evidence="2">
    <location>
        <begin position="228"/>
        <end position="261"/>
    </location>
</feature>
<evidence type="ECO:0000313" key="4">
    <source>
        <dbReference type="Proteomes" id="UP001516400"/>
    </source>
</evidence>
<feature type="region of interest" description="Disordered" evidence="1">
    <location>
        <begin position="1"/>
        <end position="24"/>
    </location>
</feature>
<dbReference type="Proteomes" id="UP001516400">
    <property type="component" value="Unassembled WGS sequence"/>
</dbReference>
<keyword evidence="2" id="KW-1133">Transmembrane helix</keyword>
<keyword evidence="4" id="KW-1185">Reference proteome</keyword>
<name>A0ABD2P638_9CUCU</name>
<evidence type="ECO:0008006" key="5">
    <source>
        <dbReference type="Google" id="ProtNLM"/>
    </source>
</evidence>
<dbReference type="EMBL" id="JABFTP020000185">
    <property type="protein sequence ID" value="KAL3286366.1"/>
    <property type="molecule type" value="Genomic_DNA"/>
</dbReference>
<comment type="caution">
    <text evidence="3">The sequence shown here is derived from an EMBL/GenBank/DDBJ whole genome shotgun (WGS) entry which is preliminary data.</text>
</comment>
<accession>A0ABD2P638</accession>
<keyword evidence="2" id="KW-0472">Membrane</keyword>
<evidence type="ECO:0000313" key="3">
    <source>
        <dbReference type="EMBL" id="KAL3286366.1"/>
    </source>
</evidence>
<keyword evidence="2" id="KW-0812">Transmembrane</keyword>
<proteinExistence type="predicted"/>
<evidence type="ECO:0000256" key="1">
    <source>
        <dbReference type="SAM" id="MobiDB-lite"/>
    </source>
</evidence>